<gene>
    <name evidence="2" type="ORF">C1SCF055_LOCUS42331</name>
</gene>
<dbReference type="SUPFAM" id="SSF52540">
    <property type="entry name" value="P-loop containing nucleoside triphosphate hydrolases"/>
    <property type="match status" value="1"/>
</dbReference>
<dbReference type="GO" id="GO:0003924">
    <property type="term" value="F:GTPase activity"/>
    <property type="evidence" value="ECO:0007669"/>
    <property type="project" value="InterPro"/>
</dbReference>
<dbReference type="EMBL" id="CAMXCT010006652">
    <property type="protein sequence ID" value="CAI4017708.1"/>
    <property type="molecule type" value="Genomic_DNA"/>
</dbReference>
<evidence type="ECO:0000313" key="3">
    <source>
        <dbReference type="EMBL" id="CAL4805020.1"/>
    </source>
</evidence>
<comment type="caution">
    <text evidence="2">The sequence shown here is derived from an EMBL/GenBank/DDBJ whole genome shotgun (WGS) entry which is preliminary data.</text>
</comment>
<sequence length="253" mass="28046">MSFSGWLQLGPQHSPEVDSSVRHVKKLLAKELSARPSRLVLLLFGRELRDEELLSLQRMDLYCKCLPHKVEDYSGSPDHKQDAMFKVVLAGATGAGKTSILRRFVEGVEPFGTTLPTLGVDVETKKLLIDDSVRVSLRLWDSQGSQTACGLEEGDLASLYAGASLVLLCIAMHEPCQELSAMHLLAKSHSEAVMAIVVNKADLKHNDQLVDTVRSFARDQSCFYFEVSARTGQGVDDMFHHLVGQLLDMHSRR</sequence>
<dbReference type="GO" id="GO:0005525">
    <property type="term" value="F:GTP binding"/>
    <property type="evidence" value="ECO:0007669"/>
    <property type="project" value="InterPro"/>
</dbReference>
<evidence type="ECO:0000256" key="1">
    <source>
        <dbReference type="ARBA" id="ARBA00022741"/>
    </source>
</evidence>
<dbReference type="SMART" id="SM00174">
    <property type="entry name" value="RHO"/>
    <property type="match status" value="1"/>
</dbReference>
<dbReference type="Pfam" id="PF00071">
    <property type="entry name" value="Ras"/>
    <property type="match status" value="1"/>
</dbReference>
<dbReference type="Gene3D" id="3.40.50.300">
    <property type="entry name" value="P-loop containing nucleotide triphosphate hydrolases"/>
    <property type="match status" value="1"/>
</dbReference>
<dbReference type="SMART" id="SM00175">
    <property type="entry name" value="RAB"/>
    <property type="match status" value="1"/>
</dbReference>
<dbReference type="EMBL" id="CAMXCT030006652">
    <property type="protein sequence ID" value="CAL4805020.1"/>
    <property type="molecule type" value="Genomic_DNA"/>
</dbReference>
<accession>A0A9P1M285</accession>
<dbReference type="InterPro" id="IPR027417">
    <property type="entry name" value="P-loop_NTPase"/>
</dbReference>
<dbReference type="CDD" id="cd17039">
    <property type="entry name" value="Ubl_ubiquitin_like"/>
    <property type="match status" value="1"/>
</dbReference>
<keyword evidence="1" id="KW-0547">Nucleotide-binding</keyword>
<keyword evidence="4" id="KW-1185">Reference proteome</keyword>
<dbReference type="Proteomes" id="UP001152797">
    <property type="component" value="Unassembled WGS sequence"/>
</dbReference>
<evidence type="ECO:0000313" key="4">
    <source>
        <dbReference type="Proteomes" id="UP001152797"/>
    </source>
</evidence>
<dbReference type="OrthoDB" id="447317at2759"/>
<dbReference type="InterPro" id="IPR001806">
    <property type="entry name" value="Small_GTPase"/>
</dbReference>
<reference evidence="3 4" key="2">
    <citation type="submission" date="2024-05" db="EMBL/GenBank/DDBJ databases">
        <authorList>
            <person name="Chen Y."/>
            <person name="Shah S."/>
            <person name="Dougan E. K."/>
            <person name="Thang M."/>
            <person name="Chan C."/>
        </authorList>
    </citation>
    <scope>NUCLEOTIDE SEQUENCE [LARGE SCALE GENOMIC DNA]</scope>
</reference>
<dbReference type="CDD" id="cd00154">
    <property type="entry name" value="Rab"/>
    <property type="match status" value="1"/>
</dbReference>
<dbReference type="PRINTS" id="PR00449">
    <property type="entry name" value="RASTRNSFRMNG"/>
</dbReference>
<dbReference type="PANTHER" id="PTHR47978">
    <property type="match status" value="1"/>
</dbReference>
<organism evidence="2">
    <name type="scientific">Cladocopium goreaui</name>
    <dbReference type="NCBI Taxonomy" id="2562237"/>
    <lineage>
        <taxon>Eukaryota</taxon>
        <taxon>Sar</taxon>
        <taxon>Alveolata</taxon>
        <taxon>Dinophyceae</taxon>
        <taxon>Suessiales</taxon>
        <taxon>Symbiodiniaceae</taxon>
        <taxon>Cladocopium</taxon>
    </lineage>
</organism>
<proteinExistence type="predicted"/>
<dbReference type="EMBL" id="CAMXCT020006652">
    <property type="protein sequence ID" value="CAL1171083.1"/>
    <property type="molecule type" value="Genomic_DNA"/>
</dbReference>
<dbReference type="PROSITE" id="PS51419">
    <property type="entry name" value="RAB"/>
    <property type="match status" value="1"/>
</dbReference>
<evidence type="ECO:0000313" key="2">
    <source>
        <dbReference type="EMBL" id="CAI4017708.1"/>
    </source>
</evidence>
<name>A0A9P1M285_9DINO</name>
<protein>
    <submittedName>
        <fullName evidence="3">Ras-related protein RABA1e (AtRABA1e)</fullName>
    </submittedName>
</protein>
<dbReference type="AlphaFoldDB" id="A0A9P1M285"/>
<dbReference type="SMART" id="SM00173">
    <property type="entry name" value="RAS"/>
    <property type="match status" value="1"/>
</dbReference>
<reference evidence="2" key="1">
    <citation type="submission" date="2022-10" db="EMBL/GenBank/DDBJ databases">
        <authorList>
            <person name="Chen Y."/>
            <person name="Dougan E. K."/>
            <person name="Chan C."/>
            <person name="Rhodes N."/>
            <person name="Thang M."/>
        </authorList>
    </citation>
    <scope>NUCLEOTIDE SEQUENCE</scope>
</reference>